<dbReference type="Gramene" id="HORVU.MOREX.r3.7HG0653520.1">
    <property type="protein sequence ID" value="HORVU.MOREX.r3.7HG0653520.1"/>
    <property type="gene ID" value="HORVU.MOREX.r3.7HG0653520"/>
</dbReference>
<dbReference type="Pfam" id="PF22932">
    <property type="entry name" value="Ubiq_DUF_assoc"/>
    <property type="match status" value="1"/>
</dbReference>
<reference evidence="3" key="3">
    <citation type="submission" date="2022-01" db="UniProtKB">
        <authorList>
            <consortium name="EnsemblPlants"/>
        </authorList>
    </citation>
    <scope>IDENTIFICATION</scope>
    <source>
        <strain evidence="3">subsp. vulgare</strain>
    </source>
</reference>
<evidence type="ECO:0000259" key="2">
    <source>
        <dbReference type="Pfam" id="PF22932"/>
    </source>
</evidence>
<organism evidence="3 4">
    <name type="scientific">Hordeum vulgare subsp. vulgare</name>
    <name type="common">Domesticated barley</name>
    <dbReference type="NCBI Taxonomy" id="112509"/>
    <lineage>
        <taxon>Eukaryota</taxon>
        <taxon>Viridiplantae</taxon>
        <taxon>Streptophyta</taxon>
        <taxon>Embryophyta</taxon>
        <taxon>Tracheophyta</taxon>
        <taxon>Spermatophyta</taxon>
        <taxon>Magnoliopsida</taxon>
        <taxon>Liliopsida</taxon>
        <taxon>Poales</taxon>
        <taxon>Poaceae</taxon>
        <taxon>BOP clade</taxon>
        <taxon>Pooideae</taxon>
        <taxon>Triticodae</taxon>
        <taxon>Triticeae</taxon>
        <taxon>Hordeinae</taxon>
        <taxon>Hordeum</taxon>
    </lineage>
</organism>
<dbReference type="InterPro" id="IPR008999">
    <property type="entry name" value="Actin-crosslinking"/>
</dbReference>
<evidence type="ECO:0000313" key="3">
    <source>
        <dbReference type="EnsemblPlants" id="HORVU.MOREX.r3.7HG0653520.1"/>
    </source>
</evidence>
<sequence length="270" mass="30616">MEQFHHGHHVRLRSRVHGTYLHADEDGHGVSLRQRRASMNTAWAVHLHEGQNGQFLLLHCAAYGRYLAATDAEAPLGHRGLRVEQRNYNRPGVEPIVWQAMLSESEEEVYLRNAGGRRLRANGKNWSTGATVDNVDDLDNISRKMLWVVEHIPAMDIIPHLPRPTWIPHLTFWSRLIMYVLQNADGAFIAHGSFMFRGRSVFRLRKELARKMRASVNVEASDILMCLPTRDARLFPLVVDLPSNSENLHIVVVGAGTPAEADLRYVDVDA</sequence>
<evidence type="ECO:0008006" key="5">
    <source>
        <dbReference type="Google" id="ProtNLM"/>
    </source>
</evidence>
<dbReference type="Gramene" id="HORVU.MOREX.r2.7HG0542220.1">
    <property type="protein sequence ID" value="HORVU.MOREX.r2.7HG0542220.1"/>
    <property type="gene ID" value="HORVU.MOREX.r2.7HG0542220"/>
</dbReference>
<dbReference type="EnsemblPlants" id="HORVU.MOREX.r3.7HG0653520.1">
    <property type="protein sequence ID" value="HORVU.MOREX.r3.7HG0653520.1"/>
    <property type="gene ID" value="HORVU.MOREX.r3.7HG0653520"/>
</dbReference>
<feature type="domain" description="DUF569" evidence="1">
    <location>
        <begin position="1"/>
        <end position="147"/>
    </location>
</feature>
<protein>
    <recommendedName>
        <fullName evidence="5">DUF569 domain-containing protein</fullName>
    </recommendedName>
</protein>
<dbReference type="InterPro" id="IPR007679">
    <property type="entry name" value="DUF569"/>
</dbReference>
<dbReference type="PANTHER" id="PTHR31205">
    <property type="entry name" value="ACTIN CROSS-LINKING PROTEIN (DUF569)"/>
    <property type="match status" value="1"/>
</dbReference>
<dbReference type="InterPro" id="IPR054726">
    <property type="entry name" value="Ubiq_DUF569-assoc"/>
</dbReference>
<reference evidence="4" key="1">
    <citation type="journal article" date="2012" name="Nature">
        <title>A physical, genetic and functional sequence assembly of the barley genome.</title>
        <authorList>
            <consortium name="The International Barley Genome Sequencing Consortium"/>
            <person name="Mayer K.F."/>
            <person name="Waugh R."/>
            <person name="Brown J.W."/>
            <person name="Schulman A."/>
            <person name="Langridge P."/>
            <person name="Platzer M."/>
            <person name="Fincher G.B."/>
            <person name="Muehlbauer G.J."/>
            <person name="Sato K."/>
            <person name="Close T.J."/>
            <person name="Wise R.P."/>
            <person name="Stein N."/>
        </authorList>
    </citation>
    <scope>NUCLEOTIDE SEQUENCE [LARGE SCALE GENOMIC DNA]</scope>
    <source>
        <strain evidence="4">cv. Morex</strain>
    </source>
</reference>
<feature type="domain" description="DUF569" evidence="2">
    <location>
        <begin position="174"/>
        <end position="253"/>
    </location>
</feature>
<evidence type="ECO:0000313" key="4">
    <source>
        <dbReference type="Proteomes" id="UP000011116"/>
    </source>
</evidence>
<dbReference type="CDD" id="cd23340">
    <property type="entry name" value="beta-trefoil_FSCN_ACP-like"/>
    <property type="match status" value="1"/>
</dbReference>
<reference evidence="3" key="2">
    <citation type="submission" date="2020-10" db="EMBL/GenBank/DDBJ databases">
        <authorList>
            <person name="Scholz U."/>
            <person name="Mascher M."/>
            <person name="Fiebig A."/>
        </authorList>
    </citation>
    <scope>NUCLEOTIDE SEQUENCE [LARGE SCALE GENOMIC DNA]</scope>
    <source>
        <strain evidence="3">cv. Morex</strain>
    </source>
</reference>
<name>A0A8I7BDB4_HORVV</name>
<evidence type="ECO:0000259" key="1">
    <source>
        <dbReference type="Pfam" id="PF04601"/>
    </source>
</evidence>
<proteinExistence type="predicted"/>
<dbReference type="Pfam" id="PF04601">
    <property type="entry name" value="DUF569"/>
    <property type="match status" value="1"/>
</dbReference>
<dbReference type="AlphaFoldDB" id="A0A8I7BDB4"/>
<dbReference type="Proteomes" id="UP000011116">
    <property type="component" value="Chromosome 7H"/>
</dbReference>
<keyword evidence="4" id="KW-1185">Reference proteome</keyword>
<dbReference type="SUPFAM" id="SSF50405">
    <property type="entry name" value="Actin-crosslinking proteins"/>
    <property type="match status" value="1"/>
</dbReference>
<dbReference type="PANTHER" id="PTHR31205:SF82">
    <property type="entry name" value="DUF569 DOMAIN-CONTAINING PROTEIN"/>
    <property type="match status" value="1"/>
</dbReference>
<accession>A0A8I7BDB4</accession>
<dbReference type="Gene3D" id="2.80.10.50">
    <property type="match status" value="1"/>
</dbReference>